<dbReference type="OrthoDB" id="1496285at2"/>
<evidence type="ECO:0000313" key="8">
    <source>
        <dbReference type="Proteomes" id="UP000005546"/>
    </source>
</evidence>
<dbReference type="EMBL" id="AFBR01000056">
    <property type="protein sequence ID" value="EGG53191.1"/>
    <property type="molecule type" value="Genomic_DNA"/>
</dbReference>
<protein>
    <submittedName>
        <fullName evidence="7">Conserved domain protein</fullName>
    </submittedName>
</protein>
<reference evidence="7 8" key="1">
    <citation type="submission" date="2011-02" db="EMBL/GenBank/DDBJ databases">
        <authorList>
            <person name="Weinstock G."/>
            <person name="Sodergren E."/>
            <person name="Clifton S."/>
            <person name="Fulton L."/>
            <person name="Fulton B."/>
            <person name="Courtney L."/>
            <person name="Fronick C."/>
            <person name="Harrison M."/>
            <person name="Strong C."/>
            <person name="Farmer C."/>
            <person name="Delahaunty K."/>
            <person name="Markovic C."/>
            <person name="Hall O."/>
            <person name="Minx P."/>
            <person name="Tomlinson C."/>
            <person name="Mitreva M."/>
            <person name="Hou S."/>
            <person name="Chen J."/>
            <person name="Wollam A."/>
            <person name="Pepin K.H."/>
            <person name="Johnson M."/>
            <person name="Bhonagiri V."/>
            <person name="Zhang X."/>
            <person name="Suruliraj S."/>
            <person name="Warren W."/>
            <person name="Chinwalla A."/>
            <person name="Mardis E.R."/>
            <person name="Wilson R.K."/>
        </authorList>
    </citation>
    <scope>NUCLEOTIDE SEQUENCE [LARGE SCALE GENOMIC DNA]</scope>
    <source>
        <strain evidence="7 8">YIT 11841</strain>
    </source>
</reference>
<feature type="transmembrane region" description="Helical" evidence="5">
    <location>
        <begin position="194"/>
        <end position="214"/>
    </location>
</feature>
<evidence type="ECO:0000256" key="2">
    <source>
        <dbReference type="ARBA" id="ARBA00022692"/>
    </source>
</evidence>
<evidence type="ECO:0000313" key="7">
    <source>
        <dbReference type="EMBL" id="EGG53191.1"/>
    </source>
</evidence>
<keyword evidence="4 5" id="KW-0472">Membrane</keyword>
<keyword evidence="3 5" id="KW-1133">Transmembrane helix</keyword>
<feature type="transmembrane region" description="Helical" evidence="5">
    <location>
        <begin position="78"/>
        <end position="96"/>
    </location>
</feature>
<feature type="domain" description="O-antigen ligase-related" evidence="6">
    <location>
        <begin position="227"/>
        <end position="379"/>
    </location>
</feature>
<dbReference type="Pfam" id="PF04932">
    <property type="entry name" value="Wzy_C"/>
    <property type="match status" value="1"/>
</dbReference>
<feature type="transmembrane region" description="Helical" evidence="5">
    <location>
        <begin position="48"/>
        <end position="66"/>
    </location>
</feature>
<dbReference type="AlphaFoldDB" id="F3QUU1"/>
<evidence type="ECO:0000256" key="4">
    <source>
        <dbReference type="ARBA" id="ARBA00023136"/>
    </source>
</evidence>
<dbReference type="InterPro" id="IPR007016">
    <property type="entry name" value="O-antigen_ligase-rel_domated"/>
</dbReference>
<feature type="transmembrane region" description="Helical" evidence="5">
    <location>
        <begin position="402"/>
        <end position="430"/>
    </location>
</feature>
<comment type="caution">
    <text evidence="7">The sequence shown here is derived from an EMBL/GenBank/DDBJ whole genome shotgun (WGS) entry which is preliminary data.</text>
</comment>
<evidence type="ECO:0000256" key="3">
    <source>
        <dbReference type="ARBA" id="ARBA00022989"/>
    </source>
</evidence>
<feature type="transmembrane region" description="Helical" evidence="5">
    <location>
        <begin position="356"/>
        <end position="382"/>
    </location>
</feature>
<evidence type="ECO:0000256" key="1">
    <source>
        <dbReference type="ARBA" id="ARBA00004141"/>
    </source>
</evidence>
<evidence type="ECO:0000259" key="6">
    <source>
        <dbReference type="Pfam" id="PF04932"/>
    </source>
</evidence>
<dbReference type="Proteomes" id="UP000005546">
    <property type="component" value="Unassembled WGS sequence"/>
</dbReference>
<dbReference type="RefSeq" id="WP_008627533.1">
    <property type="nucleotide sequence ID" value="NZ_GL883856.1"/>
</dbReference>
<feature type="transmembrane region" description="Helical" evidence="5">
    <location>
        <begin position="108"/>
        <end position="126"/>
    </location>
</feature>
<gene>
    <name evidence="7" type="ORF">HMPREF9442_01964</name>
</gene>
<feature type="transmembrane region" description="Helical" evidence="5">
    <location>
        <begin position="267"/>
        <end position="288"/>
    </location>
</feature>
<evidence type="ECO:0000256" key="5">
    <source>
        <dbReference type="SAM" id="Phobius"/>
    </source>
</evidence>
<dbReference type="eggNOG" id="ENOG5033SEU">
    <property type="taxonomic scope" value="Bacteria"/>
</dbReference>
<dbReference type="HOGENOM" id="CLU_050680_0_0_10"/>
<name>F3QUU1_9BACT</name>
<accession>F3QUU1</accession>
<comment type="subcellular location">
    <subcellularLocation>
        <location evidence="1">Membrane</location>
        <topology evidence="1">Multi-pass membrane protein</topology>
    </subcellularLocation>
</comment>
<dbReference type="STRING" id="762982.HMPREF9442_01964"/>
<feature type="transmembrane region" description="Helical" evidence="5">
    <location>
        <begin position="138"/>
        <end position="156"/>
    </location>
</feature>
<organism evidence="7 8">
    <name type="scientific">Paraprevotella xylaniphila YIT 11841</name>
    <dbReference type="NCBI Taxonomy" id="762982"/>
    <lineage>
        <taxon>Bacteria</taxon>
        <taxon>Pseudomonadati</taxon>
        <taxon>Bacteroidota</taxon>
        <taxon>Bacteroidia</taxon>
        <taxon>Bacteroidales</taxon>
        <taxon>Prevotellaceae</taxon>
        <taxon>Paraprevotella</taxon>
    </lineage>
</organism>
<keyword evidence="2 5" id="KW-0812">Transmembrane</keyword>
<keyword evidence="8" id="KW-1185">Reference proteome</keyword>
<proteinExistence type="predicted"/>
<sequence>MLNILLFAILAFTVVATLIRPSYGLACFISARILIPEVVRTPGFEGLSFNSTLILIIVISVLVNGLAKTYVRLVKDSYFKALVFFICSCAVLLPFSDYEDLQFQYNSLIQFLLTDILPVILAIAVVRTKWDLKIVIQTFLWSTILCCVYAIIAYLMQKNPYVNYFQTITGWRDTSLVKEVWYTTGRGVSTSGTFLHANGFGYFISMSIPLFVYLQYTGQYNKRTIFIALALLIVNIFLCKKRSPIVSIGVFLILWMYLKRKTWNVLLYMKVFLLGAVVLLAVFIIPALESIRSMIETSFFFWDDKLLAAKDVGGSSWELRILQVTYPFIKVKDNILFGKGFGWCSWYLNQYELHPVLFGFETILSTAVCQFGILGYLMYYMLFYQSYKYSRPYKYGKVNYQLLALVTMIVLIVATGLNYFFFFGIGSVIMNKQEIFMHEKDIHSYSVL</sequence>